<dbReference type="InterPro" id="IPR036938">
    <property type="entry name" value="PAP2/HPO_sf"/>
</dbReference>
<dbReference type="Gene3D" id="1.20.144.10">
    <property type="entry name" value="Phosphatidic acid phosphatase type 2/haloperoxidase"/>
    <property type="match status" value="1"/>
</dbReference>
<protein>
    <recommendedName>
        <fullName evidence="2">Phosphatidic acid phosphatase type 2/haloperoxidase domain-containing protein</fullName>
    </recommendedName>
</protein>
<dbReference type="Pfam" id="PF01569">
    <property type="entry name" value="PAP2"/>
    <property type="match status" value="1"/>
</dbReference>
<feature type="transmembrane region" description="Helical" evidence="1">
    <location>
        <begin position="54"/>
        <end position="73"/>
    </location>
</feature>
<keyword evidence="1" id="KW-0812">Transmembrane</keyword>
<feature type="transmembrane region" description="Helical" evidence="1">
    <location>
        <begin position="127"/>
        <end position="146"/>
    </location>
</feature>
<feature type="transmembrane region" description="Helical" evidence="1">
    <location>
        <begin position="26"/>
        <end position="42"/>
    </location>
</feature>
<reference evidence="3" key="1">
    <citation type="submission" date="2018-05" db="EMBL/GenBank/DDBJ databases">
        <authorList>
            <person name="Lanie J.A."/>
            <person name="Ng W.-L."/>
            <person name="Kazmierczak K.M."/>
            <person name="Andrzejewski T.M."/>
            <person name="Davidsen T.M."/>
            <person name="Wayne K.J."/>
            <person name="Tettelin H."/>
            <person name="Glass J.I."/>
            <person name="Rusch D."/>
            <person name="Podicherti R."/>
            <person name="Tsui H.-C.T."/>
            <person name="Winkler M.E."/>
        </authorList>
    </citation>
    <scope>NUCLEOTIDE SEQUENCE</scope>
</reference>
<feature type="transmembrane region" description="Helical" evidence="1">
    <location>
        <begin position="102"/>
        <end position="120"/>
    </location>
</feature>
<feature type="domain" description="Phosphatidic acid phosphatase type 2/haloperoxidase" evidence="2">
    <location>
        <begin position="57"/>
        <end position="165"/>
    </location>
</feature>
<gene>
    <name evidence="3" type="ORF">METZ01_LOCUS56310</name>
</gene>
<evidence type="ECO:0000259" key="2">
    <source>
        <dbReference type="SMART" id="SM00014"/>
    </source>
</evidence>
<dbReference type="SUPFAM" id="SSF48317">
    <property type="entry name" value="Acid phosphatase/Vanadium-dependent haloperoxidase"/>
    <property type="match status" value="1"/>
</dbReference>
<dbReference type="AlphaFoldDB" id="A0A381SHL3"/>
<name>A0A381SHL3_9ZZZZ</name>
<proteinExistence type="predicted"/>
<accession>A0A381SHL3</accession>
<keyword evidence="1" id="KW-1133">Transmembrane helix</keyword>
<sequence length="188" mass="20999">MLIWLNGLSGSVKIFDDLMRVIASDYLMPLVLSLSMFGLWFSGKTPFQRMTYQLTTLMGISALLISNAVVWLINSLWHRPRPFLDHPDELNLLFYSPTDPSFPANPVAIGFAVATAAWVVNRQFGWWLFAAASLYGFSRVYAGVFYPTDVVAGALVGIAVYGFTSYLRRLLEPLVTMMVRLARGFSVG</sequence>
<dbReference type="InterPro" id="IPR000326">
    <property type="entry name" value="PAP2/HPO"/>
</dbReference>
<dbReference type="SMART" id="SM00014">
    <property type="entry name" value="acidPPc"/>
    <property type="match status" value="1"/>
</dbReference>
<feature type="transmembrane region" description="Helical" evidence="1">
    <location>
        <begin position="152"/>
        <end position="171"/>
    </location>
</feature>
<evidence type="ECO:0000313" key="3">
    <source>
        <dbReference type="EMBL" id="SVA03456.1"/>
    </source>
</evidence>
<evidence type="ECO:0000256" key="1">
    <source>
        <dbReference type="SAM" id="Phobius"/>
    </source>
</evidence>
<keyword evidence="1" id="KW-0472">Membrane</keyword>
<dbReference type="EMBL" id="UINC01003112">
    <property type="protein sequence ID" value="SVA03456.1"/>
    <property type="molecule type" value="Genomic_DNA"/>
</dbReference>
<organism evidence="3">
    <name type="scientific">marine metagenome</name>
    <dbReference type="NCBI Taxonomy" id="408172"/>
    <lineage>
        <taxon>unclassified sequences</taxon>
        <taxon>metagenomes</taxon>
        <taxon>ecological metagenomes</taxon>
    </lineage>
</organism>